<dbReference type="Pfam" id="PF22028">
    <property type="entry name" value="DUF6934"/>
    <property type="match status" value="1"/>
</dbReference>
<accession>A0ABY4HWV9</accession>
<name>A0ABY4HWV9_CHIFI</name>
<sequence>MQYEVYKDLYIKEGLSVFEFFSIGKKGVIPKRIVFMPTEYSDVYNLMLGDIEINDEINDMSITANGDRNKVLSTVAHVVEIYLKTYPERWVFFTGSTKERTRLYRMAIGINLDYLLLKFEVYSKIGNDILPFQKNMELDGFLIRIKS</sequence>
<dbReference type="EMBL" id="CP095855">
    <property type="protein sequence ID" value="UPK68299.1"/>
    <property type="molecule type" value="Genomic_DNA"/>
</dbReference>
<keyword evidence="2" id="KW-1185">Reference proteome</keyword>
<evidence type="ECO:0000313" key="2">
    <source>
        <dbReference type="Proteomes" id="UP000830198"/>
    </source>
</evidence>
<organism evidence="1 2">
    <name type="scientific">Chitinophaga filiformis</name>
    <name type="common">Myxococcus filiformis</name>
    <name type="synonym">Flexibacter filiformis</name>
    <dbReference type="NCBI Taxonomy" id="104663"/>
    <lineage>
        <taxon>Bacteria</taxon>
        <taxon>Pseudomonadati</taxon>
        <taxon>Bacteroidota</taxon>
        <taxon>Chitinophagia</taxon>
        <taxon>Chitinophagales</taxon>
        <taxon>Chitinophagaceae</taxon>
        <taxon>Chitinophaga</taxon>
    </lineage>
</organism>
<proteinExistence type="predicted"/>
<gene>
    <name evidence="1" type="ORF">MYF79_25410</name>
</gene>
<dbReference type="RefSeq" id="WP_247810694.1">
    <property type="nucleotide sequence ID" value="NZ_CP095855.1"/>
</dbReference>
<dbReference type="Proteomes" id="UP000830198">
    <property type="component" value="Chromosome"/>
</dbReference>
<protein>
    <submittedName>
        <fullName evidence="1">Uncharacterized protein</fullName>
    </submittedName>
</protein>
<evidence type="ECO:0000313" key="1">
    <source>
        <dbReference type="EMBL" id="UPK68299.1"/>
    </source>
</evidence>
<dbReference type="InterPro" id="IPR053865">
    <property type="entry name" value="DUF6934"/>
</dbReference>
<reference evidence="1 2" key="1">
    <citation type="submission" date="2022-04" db="EMBL/GenBank/DDBJ databases">
        <title>The arsenic-methylating capacity of Chitinophaga filiformis YT5 during chitin decomposition.</title>
        <authorList>
            <person name="Chen G."/>
            <person name="Liang Y."/>
        </authorList>
    </citation>
    <scope>NUCLEOTIDE SEQUENCE [LARGE SCALE GENOMIC DNA]</scope>
    <source>
        <strain evidence="1 2">YT5</strain>
    </source>
</reference>